<dbReference type="InParanoid" id="A0A1M6BMP3"/>
<keyword evidence="2" id="KW-1185">Reference proteome</keyword>
<protein>
    <submittedName>
        <fullName evidence="1">Uncharacterized protein</fullName>
    </submittedName>
</protein>
<reference evidence="1 2" key="1">
    <citation type="submission" date="2016-11" db="EMBL/GenBank/DDBJ databases">
        <authorList>
            <person name="Jaros S."/>
            <person name="Januszkiewicz K."/>
            <person name="Wedrychowicz H."/>
        </authorList>
    </citation>
    <scope>NUCLEOTIDE SEQUENCE [LARGE SCALE GENOMIC DNA]</scope>
    <source>
        <strain evidence="1 2">DSM 18772</strain>
    </source>
</reference>
<organism evidence="1 2">
    <name type="scientific">Rubritalea squalenifaciens DSM 18772</name>
    <dbReference type="NCBI Taxonomy" id="1123071"/>
    <lineage>
        <taxon>Bacteria</taxon>
        <taxon>Pseudomonadati</taxon>
        <taxon>Verrucomicrobiota</taxon>
        <taxon>Verrucomicrobiia</taxon>
        <taxon>Verrucomicrobiales</taxon>
        <taxon>Rubritaleaceae</taxon>
        <taxon>Rubritalea</taxon>
    </lineage>
</organism>
<evidence type="ECO:0000313" key="1">
    <source>
        <dbReference type="EMBL" id="SHI50070.1"/>
    </source>
</evidence>
<evidence type="ECO:0000313" key="2">
    <source>
        <dbReference type="Proteomes" id="UP000184510"/>
    </source>
</evidence>
<name>A0A1M6BMP3_9BACT</name>
<accession>A0A1M6BMP3</accession>
<sequence length="154" mass="17756">MFLLLPAICGAGEKIDLWEYETSKITFSFSTPEKFYGELTYDSSREGEPKILVDHSGPNDNLVGISEYWVWKDSKKETDDEVVRLPICVNVIELLADLEREYKLDVKGFRWNIPIDGGDFDMKSGYTLMEGVKGKKHIKIKIVWRDKVKMKTSL</sequence>
<dbReference type="EMBL" id="FQYR01000002">
    <property type="protein sequence ID" value="SHI50070.1"/>
    <property type="molecule type" value="Genomic_DNA"/>
</dbReference>
<dbReference type="Proteomes" id="UP000184510">
    <property type="component" value="Unassembled WGS sequence"/>
</dbReference>
<gene>
    <name evidence="1" type="ORF">SAMN02745181_0265</name>
</gene>
<dbReference type="AlphaFoldDB" id="A0A1M6BMP3"/>
<proteinExistence type="predicted"/>